<proteinExistence type="inferred from homology"/>
<dbReference type="EMBL" id="BAAAQN010000003">
    <property type="protein sequence ID" value="GAA2014807.1"/>
    <property type="molecule type" value="Genomic_DNA"/>
</dbReference>
<comment type="similarity">
    <text evidence="1">Belongs to the AfsR/DnrI/RedD regulatory family.</text>
</comment>
<dbReference type="SUPFAM" id="SSF46894">
    <property type="entry name" value="C-terminal effector domain of the bipartite response regulators"/>
    <property type="match status" value="1"/>
</dbReference>
<feature type="DNA-binding region" description="OmpR/PhoB-type" evidence="5">
    <location>
        <begin position="1"/>
        <end position="93"/>
    </location>
</feature>
<keyword evidence="8" id="KW-1185">Reference proteome</keyword>
<dbReference type="InterPro" id="IPR051677">
    <property type="entry name" value="AfsR-DnrI-RedD_regulator"/>
</dbReference>
<keyword evidence="4" id="KW-0804">Transcription</keyword>
<dbReference type="InterPro" id="IPR016032">
    <property type="entry name" value="Sig_transdc_resp-reg_C-effctor"/>
</dbReference>
<dbReference type="Gene3D" id="1.10.10.10">
    <property type="entry name" value="Winged helix-like DNA-binding domain superfamily/Winged helix DNA-binding domain"/>
    <property type="match status" value="1"/>
</dbReference>
<evidence type="ECO:0000256" key="4">
    <source>
        <dbReference type="ARBA" id="ARBA00023163"/>
    </source>
</evidence>
<accession>A0ABP5F5Q0</accession>
<dbReference type="PROSITE" id="PS51755">
    <property type="entry name" value="OMPR_PHOB"/>
    <property type="match status" value="1"/>
</dbReference>
<dbReference type="InterPro" id="IPR001867">
    <property type="entry name" value="OmpR/PhoB-type_DNA-bd"/>
</dbReference>
<evidence type="ECO:0000256" key="2">
    <source>
        <dbReference type="ARBA" id="ARBA00023015"/>
    </source>
</evidence>
<keyword evidence="3 5" id="KW-0238">DNA-binding</keyword>
<dbReference type="Proteomes" id="UP001500751">
    <property type="component" value="Unassembled WGS sequence"/>
</dbReference>
<name>A0ABP5F5Q0_9ACTN</name>
<dbReference type="Gene3D" id="1.25.40.10">
    <property type="entry name" value="Tetratricopeptide repeat domain"/>
    <property type="match status" value="1"/>
</dbReference>
<evidence type="ECO:0000256" key="3">
    <source>
        <dbReference type="ARBA" id="ARBA00023125"/>
    </source>
</evidence>
<protein>
    <recommendedName>
        <fullName evidence="6">OmpR/PhoB-type domain-containing protein</fullName>
    </recommendedName>
</protein>
<dbReference type="SUPFAM" id="SSF48452">
    <property type="entry name" value="TPR-like"/>
    <property type="match status" value="1"/>
</dbReference>
<dbReference type="SMART" id="SM00862">
    <property type="entry name" value="Trans_reg_C"/>
    <property type="match status" value="1"/>
</dbReference>
<sequence length="316" mass="33966">MEFQLLGPLRVLCDGEPVALGAATQRSVLTALLLDANSVVSVERLISAVWDGSPPASVVANIRTYASQLRGLLVDSRGTRRLAWHQQGYLLSTREHEIDLAEFRAKARAGRQELAAGRAGQAVRTLGAALRLWRGAPAGDVRPSLSLERRLSAIEDERLSCVEDWVEARQRVGDDAGLVVELRELTAAHPLRERLWCRLVLALYRSGDVSGALTAFRQARDTLVRELGVDPGPELTGLHRAVLARDRDLDLPAPHLDSPEAAARPIVVAVLGDLSSAEVSQLMECLQGFGAEAGRPPSPAAGLGAAPWRAIRTSGS</sequence>
<evidence type="ECO:0000256" key="1">
    <source>
        <dbReference type="ARBA" id="ARBA00005820"/>
    </source>
</evidence>
<dbReference type="InterPro" id="IPR005158">
    <property type="entry name" value="BTAD"/>
</dbReference>
<reference evidence="8" key="1">
    <citation type="journal article" date="2019" name="Int. J. Syst. Evol. Microbiol.">
        <title>The Global Catalogue of Microorganisms (GCM) 10K type strain sequencing project: providing services to taxonomists for standard genome sequencing and annotation.</title>
        <authorList>
            <consortium name="The Broad Institute Genomics Platform"/>
            <consortium name="The Broad Institute Genome Sequencing Center for Infectious Disease"/>
            <person name="Wu L."/>
            <person name="Ma J."/>
        </authorList>
    </citation>
    <scope>NUCLEOTIDE SEQUENCE [LARGE SCALE GENOMIC DNA]</scope>
    <source>
        <strain evidence="8">JCM 16014</strain>
    </source>
</reference>
<evidence type="ECO:0000313" key="8">
    <source>
        <dbReference type="Proteomes" id="UP001500751"/>
    </source>
</evidence>
<dbReference type="RefSeq" id="WP_344664035.1">
    <property type="nucleotide sequence ID" value="NZ_BAAAQN010000003.1"/>
</dbReference>
<keyword evidence="2" id="KW-0805">Transcription regulation</keyword>
<dbReference type="SMART" id="SM01043">
    <property type="entry name" value="BTAD"/>
    <property type="match status" value="1"/>
</dbReference>
<dbReference type="PANTHER" id="PTHR35807">
    <property type="entry name" value="TRANSCRIPTIONAL REGULATOR REDD-RELATED"/>
    <property type="match status" value="1"/>
</dbReference>
<evidence type="ECO:0000313" key="7">
    <source>
        <dbReference type="EMBL" id="GAA2014807.1"/>
    </source>
</evidence>
<evidence type="ECO:0000256" key="5">
    <source>
        <dbReference type="PROSITE-ProRule" id="PRU01091"/>
    </source>
</evidence>
<dbReference type="CDD" id="cd15831">
    <property type="entry name" value="BTAD"/>
    <property type="match status" value="1"/>
</dbReference>
<dbReference type="InterPro" id="IPR011990">
    <property type="entry name" value="TPR-like_helical_dom_sf"/>
</dbReference>
<comment type="caution">
    <text evidence="7">The sequence shown here is derived from an EMBL/GenBank/DDBJ whole genome shotgun (WGS) entry which is preliminary data.</text>
</comment>
<evidence type="ECO:0000259" key="6">
    <source>
        <dbReference type="PROSITE" id="PS51755"/>
    </source>
</evidence>
<organism evidence="7 8">
    <name type="scientific">Catenulispora yoronensis</name>
    <dbReference type="NCBI Taxonomy" id="450799"/>
    <lineage>
        <taxon>Bacteria</taxon>
        <taxon>Bacillati</taxon>
        <taxon>Actinomycetota</taxon>
        <taxon>Actinomycetes</taxon>
        <taxon>Catenulisporales</taxon>
        <taxon>Catenulisporaceae</taxon>
        <taxon>Catenulispora</taxon>
    </lineage>
</organism>
<dbReference type="PANTHER" id="PTHR35807:SF1">
    <property type="entry name" value="TRANSCRIPTIONAL REGULATOR REDD"/>
    <property type="match status" value="1"/>
</dbReference>
<dbReference type="Pfam" id="PF03704">
    <property type="entry name" value="BTAD"/>
    <property type="match status" value="1"/>
</dbReference>
<feature type="domain" description="OmpR/PhoB-type" evidence="6">
    <location>
        <begin position="1"/>
        <end position="93"/>
    </location>
</feature>
<gene>
    <name evidence="7" type="ORF">GCM10009839_07360</name>
</gene>
<dbReference type="InterPro" id="IPR036388">
    <property type="entry name" value="WH-like_DNA-bd_sf"/>
</dbReference>